<dbReference type="Gene3D" id="2.160.20.10">
    <property type="entry name" value="Single-stranded right-handed beta-helix, Pectin lyase-like"/>
    <property type="match status" value="1"/>
</dbReference>
<dbReference type="SUPFAM" id="SSF51126">
    <property type="entry name" value="Pectin lyase-like"/>
    <property type="match status" value="1"/>
</dbReference>
<evidence type="ECO:0000256" key="1">
    <source>
        <dbReference type="SAM" id="MobiDB-lite"/>
    </source>
</evidence>
<evidence type="ECO:0000313" key="4">
    <source>
        <dbReference type="Proteomes" id="UP000294723"/>
    </source>
</evidence>
<dbReference type="Proteomes" id="UP000294723">
    <property type="component" value="Unassembled WGS sequence"/>
</dbReference>
<comment type="caution">
    <text evidence="3">The sequence shown here is derived from an EMBL/GenBank/DDBJ whole genome shotgun (WGS) entry which is preliminary data.</text>
</comment>
<dbReference type="Pfam" id="PF13229">
    <property type="entry name" value="Beta_helix"/>
    <property type="match status" value="1"/>
</dbReference>
<gene>
    <name evidence="3" type="ORF">E1202_25740</name>
</gene>
<dbReference type="InterPro" id="IPR039448">
    <property type="entry name" value="Beta_helix"/>
</dbReference>
<reference evidence="3 4" key="1">
    <citation type="submission" date="2019-03" db="EMBL/GenBank/DDBJ databases">
        <title>Draft genome sequences of novel Actinobacteria.</title>
        <authorList>
            <person name="Sahin N."/>
            <person name="Ay H."/>
            <person name="Saygin H."/>
        </authorList>
    </citation>
    <scope>NUCLEOTIDE SEQUENCE [LARGE SCALE GENOMIC DNA]</scope>
    <source>
        <strain evidence="3 4">5K548</strain>
    </source>
</reference>
<evidence type="ECO:0000259" key="2">
    <source>
        <dbReference type="Pfam" id="PF13229"/>
    </source>
</evidence>
<dbReference type="AlphaFoldDB" id="A0A4R5BDB7"/>
<dbReference type="EMBL" id="SMLA01000055">
    <property type="protein sequence ID" value="TDD83253.1"/>
    <property type="molecule type" value="Genomic_DNA"/>
</dbReference>
<organism evidence="3 4">
    <name type="scientific">Saccharopolyspora karakumensis</name>
    <dbReference type="NCBI Taxonomy" id="2530386"/>
    <lineage>
        <taxon>Bacteria</taxon>
        <taxon>Bacillati</taxon>
        <taxon>Actinomycetota</taxon>
        <taxon>Actinomycetes</taxon>
        <taxon>Pseudonocardiales</taxon>
        <taxon>Pseudonocardiaceae</taxon>
        <taxon>Saccharopolyspora</taxon>
    </lineage>
</organism>
<feature type="region of interest" description="Disordered" evidence="1">
    <location>
        <begin position="250"/>
        <end position="272"/>
    </location>
</feature>
<dbReference type="InterPro" id="IPR012334">
    <property type="entry name" value="Pectin_lyas_fold"/>
</dbReference>
<feature type="domain" description="Right handed beta helix" evidence="2">
    <location>
        <begin position="181"/>
        <end position="369"/>
    </location>
</feature>
<protein>
    <submittedName>
        <fullName evidence="3">Right-handed parallel beta-helix repeat-containing protein</fullName>
    </submittedName>
</protein>
<feature type="compositionally biased region" description="Basic and acidic residues" evidence="1">
    <location>
        <begin position="251"/>
        <end position="263"/>
    </location>
</feature>
<proteinExistence type="predicted"/>
<accession>A0A4R5BDB7</accession>
<dbReference type="SMART" id="SM00710">
    <property type="entry name" value="PbH1"/>
    <property type="match status" value="7"/>
</dbReference>
<feature type="region of interest" description="Disordered" evidence="1">
    <location>
        <begin position="50"/>
        <end position="74"/>
    </location>
</feature>
<name>A0A4R5BDB7_9PSEU</name>
<keyword evidence="4" id="KW-1185">Reference proteome</keyword>
<sequence>MIAKASPRRISRRMAISWFAMGPFIAGGGVSLGVDMTRRGMVGAAMRPPEEVSAGRTFHISPNGDDSADGRSPASAWRTLERAKSVSLLPGDRLLLEGGTALEGMVRLGPKDAGDPARPVVIGSYGWGRARIHSPESGIFVHNTGGVEIRDLILTGHADTAFHNNGGVALFAEIGPGREFSGISIFNLDISGFQNGIEVGSATSRSGFRDVSVANSVLHDNRDSGFSSYGPEFDPESPSYSHSIIAISDTTARDNKGDPDEQSRNTGSGIILGSVRNARVQRSQAYRNGSESRAPQGGFGIWAYDSDDVLIQHNVSCFNRTQHADGGGFDLDQNVTASVVQHNLSYGNDGPGFMMFSDQPRNCFGNNTFRFNVSVDDARRNSFYGALTLMGNVQRVNVFNNTVLVLQRSGPESPVVYLALPENYAPAYIGLHNNVFASHSSGALVHMPVGATPADAVFAGNSYFSSAGPAFDWDGAQYDSLGSWRAATGQEERANHPTGIEGDPELLNAHTPTRVVPAAEVEDFTAIKPVRDSPLIGNGLPLGEYFGIDTGGRDYFGEPIADRASIGAG</sequence>
<dbReference type="InterPro" id="IPR011050">
    <property type="entry name" value="Pectin_lyase_fold/virulence"/>
</dbReference>
<evidence type="ECO:0000313" key="3">
    <source>
        <dbReference type="EMBL" id="TDD83253.1"/>
    </source>
</evidence>
<dbReference type="InterPro" id="IPR006626">
    <property type="entry name" value="PbH1"/>
</dbReference>